<protein>
    <recommendedName>
        <fullName evidence="5">Glycine zipper domain-containing protein</fullName>
    </recommendedName>
</protein>
<evidence type="ECO:0000256" key="1">
    <source>
        <dbReference type="SAM" id="MobiDB-lite"/>
    </source>
</evidence>
<evidence type="ECO:0000313" key="3">
    <source>
        <dbReference type="EMBL" id="MCP2163074.1"/>
    </source>
</evidence>
<feature type="compositionally biased region" description="Gly residues" evidence="1">
    <location>
        <begin position="44"/>
        <end position="71"/>
    </location>
</feature>
<name>A0ABT1H831_9NOCA</name>
<proteinExistence type="predicted"/>
<keyword evidence="2" id="KW-0732">Signal</keyword>
<gene>
    <name evidence="3" type="ORF">LX12_004287</name>
</gene>
<dbReference type="Proteomes" id="UP001205740">
    <property type="component" value="Unassembled WGS sequence"/>
</dbReference>
<feature type="chain" id="PRO_5045446164" description="Glycine zipper domain-containing protein" evidence="2">
    <location>
        <begin position="42"/>
        <end position="431"/>
    </location>
</feature>
<dbReference type="RefSeq" id="WP_253656644.1">
    <property type="nucleotide sequence ID" value="NZ_BAAAOE010000002.1"/>
</dbReference>
<comment type="caution">
    <text evidence="3">The sequence shown here is derived from an EMBL/GenBank/DDBJ whole genome shotgun (WGS) entry which is preliminary data.</text>
</comment>
<evidence type="ECO:0000313" key="4">
    <source>
        <dbReference type="Proteomes" id="UP001205740"/>
    </source>
</evidence>
<evidence type="ECO:0008006" key="5">
    <source>
        <dbReference type="Google" id="ProtNLM"/>
    </source>
</evidence>
<feature type="signal peptide" evidence="2">
    <location>
        <begin position="1"/>
        <end position="41"/>
    </location>
</feature>
<sequence length="431" mass="41739">MSTTPTHRRPGAHRAHHAAVAASVIAATIAGFAATAAPALADPGGQGGITQSPDGGGQGGITPGTGGGQGGVTPAPAPAPSTRGSAIPTLPEETTPIVQAAPDASQAPAFYGPTGPVYYSPPQTYSQSYNAEPAVVLHAPRPTPPPRTILPPVGYIRIGNYITKKPAQLSNADAAAINQNAGVAEGKIAQFWESVGLPKDQAARRGAAAVTGGAAGAAIGFVALGAPAAVVGGVGGGLIGAGVGAAIGAFVPPQPFNVGTGALIGAGSGAAIGVGLGLGVGVLGAVGGGIIGAVVGDQVGAGDPGADPNGKTITPGTQDERPYRADPPNPQGNQYEAHLDRTGLPGGGKVDYVVNKAGDVSGSVQLGPINAPIAISHAQADAPFKAAGLLAQTARDTVARGAADLSAQAEKAIPGLKVTFPQLIPTNGGKR</sequence>
<reference evidence="3 4" key="1">
    <citation type="submission" date="2022-06" db="EMBL/GenBank/DDBJ databases">
        <title>Genomic Encyclopedia of Archaeal and Bacterial Type Strains, Phase II (KMG-II): from individual species to whole genera.</title>
        <authorList>
            <person name="Goeker M."/>
        </authorList>
    </citation>
    <scope>NUCLEOTIDE SEQUENCE [LARGE SCALE GENOMIC DNA]</scope>
    <source>
        <strain evidence="3 4">DSM 45037</strain>
    </source>
</reference>
<feature type="region of interest" description="Disordered" evidence="1">
    <location>
        <begin position="302"/>
        <end position="330"/>
    </location>
</feature>
<accession>A0ABT1H831</accession>
<feature type="region of interest" description="Disordered" evidence="1">
    <location>
        <begin position="43"/>
        <end position="87"/>
    </location>
</feature>
<organism evidence="3 4">
    <name type="scientific">Williamsia serinedens</name>
    <dbReference type="NCBI Taxonomy" id="391736"/>
    <lineage>
        <taxon>Bacteria</taxon>
        <taxon>Bacillati</taxon>
        <taxon>Actinomycetota</taxon>
        <taxon>Actinomycetes</taxon>
        <taxon>Mycobacteriales</taxon>
        <taxon>Nocardiaceae</taxon>
        <taxon>Williamsia</taxon>
    </lineage>
</organism>
<evidence type="ECO:0000256" key="2">
    <source>
        <dbReference type="SAM" id="SignalP"/>
    </source>
</evidence>
<keyword evidence="4" id="KW-1185">Reference proteome</keyword>
<dbReference type="EMBL" id="JAMTCG010000011">
    <property type="protein sequence ID" value="MCP2163074.1"/>
    <property type="molecule type" value="Genomic_DNA"/>
</dbReference>